<sequence>MEVSSYYTLQGDKNAKTIVFLHGFLEDSSVWQSLAEKLSGEHQVLCIDLLGHGKTPVIAEVHTMELMAAAVRDVLQKEGISRCSLVGHSMGGYVALAFAELYPEMVEGLALMNSTTLPDSEEKKKNRDRVLKIIPTQKELFVRAAVTNLFSTENQVAMKDALEKLVAIGMATNNEGIKAASLGMKLRLDRTIVFEQLTAKKHIFIGANDALIPADSLVALANSAGATYSLLSGGHLSYIENEAETLEALLAFSC</sequence>
<dbReference type="Proteomes" id="UP000681610">
    <property type="component" value="Unassembled WGS sequence"/>
</dbReference>
<evidence type="ECO:0000313" key="3">
    <source>
        <dbReference type="Proteomes" id="UP000681610"/>
    </source>
</evidence>
<dbReference type="InterPro" id="IPR029058">
    <property type="entry name" value="AB_hydrolase_fold"/>
</dbReference>
<dbReference type="RefSeq" id="WP_208057755.1">
    <property type="nucleotide sequence ID" value="NZ_JAGDYP010000001.1"/>
</dbReference>
<dbReference type="GO" id="GO:0016787">
    <property type="term" value="F:hydrolase activity"/>
    <property type="evidence" value="ECO:0007669"/>
    <property type="project" value="UniProtKB-KW"/>
</dbReference>
<organism evidence="2 3">
    <name type="scientific">Capnocytophaga bilenii</name>
    <dbReference type="NCBI Taxonomy" id="2819369"/>
    <lineage>
        <taxon>Bacteria</taxon>
        <taxon>Pseudomonadati</taxon>
        <taxon>Bacteroidota</taxon>
        <taxon>Flavobacteriia</taxon>
        <taxon>Flavobacteriales</taxon>
        <taxon>Flavobacteriaceae</taxon>
        <taxon>Capnocytophaga</taxon>
    </lineage>
</organism>
<dbReference type="PRINTS" id="PR00111">
    <property type="entry name" value="ABHYDROLASE"/>
</dbReference>
<evidence type="ECO:0000313" key="2">
    <source>
        <dbReference type="EMBL" id="MBO1883144.1"/>
    </source>
</evidence>
<dbReference type="EMBL" id="JAGDYP010000001">
    <property type="protein sequence ID" value="MBO1883144.1"/>
    <property type="molecule type" value="Genomic_DNA"/>
</dbReference>
<comment type="caution">
    <text evidence="2">The sequence shown here is derived from an EMBL/GenBank/DDBJ whole genome shotgun (WGS) entry which is preliminary data.</text>
</comment>
<keyword evidence="2" id="KW-0378">Hydrolase</keyword>
<proteinExistence type="predicted"/>
<dbReference type="InterPro" id="IPR050266">
    <property type="entry name" value="AB_hydrolase_sf"/>
</dbReference>
<dbReference type="InterPro" id="IPR000073">
    <property type="entry name" value="AB_hydrolase_1"/>
</dbReference>
<dbReference type="Pfam" id="PF00561">
    <property type="entry name" value="Abhydrolase_1"/>
    <property type="match status" value="1"/>
</dbReference>
<evidence type="ECO:0000259" key="1">
    <source>
        <dbReference type="Pfam" id="PF00561"/>
    </source>
</evidence>
<reference evidence="2 3" key="1">
    <citation type="submission" date="2021-03" db="EMBL/GenBank/DDBJ databases">
        <title>Isolation and description of Capnocytophaga bilenii sp. nov., a novel Capnocytophaga species, isolated from a gingivitis subject.</title>
        <authorList>
            <person name="Antezack A."/>
            <person name="Monnet-Corti V."/>
            <person name="La Scola B."/>
        </authorList>
    </citation>
    <scope>NUCLEOTIDE SEQUENCE [LARGE SCALE GENOMIC DNA]</scope>
    <source>
        <strain evidence="2 3">Marseille-Q4570</strain>
    </source>
</reference>
<accession>A0ABS3PW58</accession>
<dbReference type="SUPFAM" id="SSF53474">
    <property type="entry name" value="alpha/beta-Hydrolases"/>
    <property type="match status" value="1"/>
</dbReference>
<feature type="domain" description="AB hydrolase-1" evidence="1">
    <location>
        <begin position="17"/>
        <end position="153"/>
    </location>
</feature>
<dbReference type="Gene3D" id="3.40.50.1820">
    <property type="entry name" value="alpha/beta hydrolase"/>
    <property type="match status" value="1"/>
</dbReference>
<protein>
    <submittedName>
        <fullName evidence="2">Alpha/beta fold hydrolase</fullName>
    </submittedName>
</protein>
<gene>
    <name evidence="2" type="ORF">J4N46_01555</name>
</gene>
<keyword evidence="3" id="KW-1185">Reference proteome</keyword>
<name>A0ABS3PW58_9FLAO</name>
<dbReference type="PANTHER" id="PTHR43798">
    <property type="entry name" value="MONOACYLGLYCEROL LIPASE"/>
    <property type="match status" value="1"/>
</dbReference>